<evidence type="ECO:0000259" key="3">
    <source>
        <dbReference type="Pfam" id="PF13439"/>
    </source>
</evidence>
<evidence type="ECO:0000313" key="4">
    <source>
        <dbReference type="EMBL" id="QPC41859.1"/>
    </source>
</evidence>
<dbReference type="SUPFAM" id="SSF53756">
    <property type="entry name" value="UDP-Glycosyltransferase/glycogen phosphorylase"/>
    <property type="match status" value="1"/>
</dbReference>
<gene>
    <name evidence="4" type="ORF">HW532_03475</name>
</gene>
<keyword evidence="1" id="KW-0328">Glycosyltransferase</keyword>
<dbReference type="EMBL" id="CP058214">
    <property type="protein sequence ID" value="QPC41859.1"/>
    <property type="molecule type" value="Genomic_DNA"/>
</dbReference>
<feature type="domain" description="Glycosyltransferase subfamily 4-like N-terminal" evidence="3">
    <location>
        <begin position="19"/>
        <end position="172"/>
    </location>
</feature>
<proteinExistence type="predicted"/>
<evidence type="ECO:0000313" key="5">
    <source>
        <dbReference type="Proteomes" id="UP000593594"/>
    </source>
</evidence>
<dbReference type="Gene3D" id="3.40.50.2000">
    <property type="entry name" value="Glycogen Phosphorylase B"/>
    <property type="match status" value="2"/>
</dbReference>
<organism evidence="4 5">
    <name type="scientific">Kaustia mangrovi</name>
    <dbReference type="NCBI Taxonomy" id="2593653"/>
    <lineage>
        <taxon>Bacteria</taxon>
        <taxon>Pseudomonadati</taxon>
        <taxon>Pseudomonadota</taxon>
        <taxon>Alphaproteobacteria</taxon>
        <taxon>Hyphomicrobiales</taxon>
        <taxon>Parvibaculaceae</taxon>
        <taxon>Kaustia</taxon>
    </lineage>
</organism>
<dbReference type="InterPro" id="IPR028098">
    <property type="entry name" value="Glyco_trans_4-like_N"/>
</dbReference>
<dbReference type="GO" id="GO:0016757">
    <property type="term" value="F:glycosyltransferase activity"/>
    <property type="evidence" value="ECO:0007669"/>
    <property type="project" value="UniProtKB-KW"/>
</dbReference>
<dbReference type="CDD" id="cd03801">
    <property type="entry name" value="GT4_PimA-like"/>
    <property type="match status" value="1"/>
</dbReference>
<dbReference type="RefSeq" id="WP_213163086.1">
    <property type="nucleotide sequence ID" value="NZ_CP058214.1"/>
</dbReference>
<dbReference type="Proteomes" id="UP000593594">
    <property type="component" value="Chromosome"/>
</dbReference>
<dbReference type="Pfam" id="PF13439">
    <property type="entry name" value="Glyco_transf_4"/>
    <property type="match status" value="1"/>
</dbReference>
<evidence type="ECO:0000256" key="2">
    <source>
        <dbReference type="ARBA" id="ARBA00022679"/>
    </source>
</evidence>
<dbReference type="KEGG" id="kmn:HW532_03475"/>
<keyword evidence="5" id="KW-1185">Reference proteome</keyword>
<evidence type="ECO:0000256" key="1">
    <source>
        <dbReference type="ARBA" id="ARBA00022676"/>
    </source>
</evidence>
<keyword evidence="2 4" id="KW-0808">Transferase</keyword>
<reference evidence="4 5" key="1">
    <citation type="submission" date="2020-06" db="EMBL/GenBank/DDBJ databases">
        <title>Genome sequence of 2 isolates from Red Sea Mangroves.</title>
        <authorList>
            <person name="Sefrji F."/>
            <person name="Michoud G."/>
            <person name="Merlino G."/>
            <person name="Daffonchio D."/>
        </authorList>
    </citation>
    <scope>NUCLEOTIDE SEQUENCE [LARGE SCALE GENOMIC DNA]</scope>
    <source>
        <strain evidence="4 5">R1DC25</strain>
    </source>
</reference>
<protein>
    <submittedName>
        <fullName evidence="4">Glycosyltransferase family 4 protein</fullName>
    </submittedName>
</protein>
<dbReference type="PANTHER" id="PTHR12526">
    <property type="entry name" value="GLYCOSYLTRANSFERASE"/>
    <property type="match status" value="1"/>
</dbReference>
<dbReference type="PANTHER" id="PTHR12526:SF629">
    <property type="entry name" value="TEICHURONIC ACID BIOSYNTHESIS GLYCOSYLTRANSFERASE TUAH-RELATED"/>
    <property type="match status" value="1"/>
</dbReference>
<accession>A0A7S8C1X8</accession>
<dbReference type="AlphaFoldDB" id="A0A7S8C1X8"/>
<name>A0A7S8C1X8_9HYPH</name>
<sequence length="377" mass="40890">MRLTYVHDIAMPGPGANTVHVARMCEAFAGNGEEVTLVTPGLLPVDPIREGRIRRYYGMSSQVRLRHVPKIVGAKLFSRFALRHAAGSGADLVYSRYVYSSLAAARRGLPTVFEAHVSLDDVTAARREAFLALVEEPCFRRLVVISHALRAAFLERFPALEDAIVVAHDGADDPGEGADGPDPVALPAAGDGRLSVGYVGHLYPGKGMEIIAAIAPLCPWADFHIVGGLAEDVERWRRTLSSCGNVTFHGHRPHAEAVRFIQAFDVVLAPYLRSVCAGNGADIARWMSPLKIFEYMAHGKAIVSSDLPALREILDDGETALLRDPDHAEAWVEALVRLRDDAGLRARLGGRARSAFTAEHSWSQRARAVLEGLEVGA</sequence>
<dbReference type="Pfam" id="PF13692">
    <property type="entry name" value="Glyco_trans_1_4"/>
    <property type="match status" value="1"/>
</dbReference>